<organism evidence="1 2">
    <name type="scientific">Brachionus plicatilis</name>
    <name type="common">Marine rotifer</name>
    <name type="synonym">Brachionus muelleri</name>
    <dbReference type="NCBI Taxonomy" id="10195"/>
    <lineage>
        <taxon>Eukaryota</taxon>
        <taxon>Metazoa</taxon>
        <taxon>Spiralia</taxon>
        <taxon>Gnathifera</taxon>
        <taxon>Rotifera</taxon>
        <taxon>Eurotatoria</taxon>
        <taxon>Monogononta</taxon>
        <taxon>Pseudotrocha</taxon>
        <taxon>Ploima</taxon>
        <taxon>Brachionidae</taxon>
        <taxon>Brachionus</taxon>
    </lineage>
</organism>
<keyword evidence="2" id="KW-1185">Reference proteome</keyword>
<reference evidence="1 2" key="1">
    <citation type="journal article" date="2018" name="Sci. Rep.">
        <title>Genomic signatures of local adaptation to the degree of environmental predictability in rotifers.</title>
        <authorList>
            <person name="Franch-Gras L."/>
            <person name="Hahn C."/>
            <person name="Garcia-Roger E.M."/>
            <person name="Carmona M.J."/>
            <person name="Serra M."/>
            <person name="Gomez A."/>
        </authorList>
    </citation>
    <scope>NUCLEOTIDE SEQUENCE [LARGE SCALE GENOMIC DNA]</scope>
    <source>
        <strain evidence="1">HYR1</strain>
    </source>
</reference>
<accession>A0A3M7QT30</accession>
<name>A0A3M7QT30_BRAPC</name>
<dbReference type="AlphaFoldDB" id="A0A3M7QT30"/>
<dbReference type="EMBL" id="REGN01005167">
    <property type="protein sequence ID" value="RNA14510.1"/>
    <property type="molecule type" value="Genomic_DNA"/>
</dbReference>
<sequence length="82" mass="9899">MNEYAFPRIHILNKNLKAITGINLNKCKESQNTVQFKTNLYIFFPRLFLNSSFPYLKKSRGRVEEQNAYIFFIYLRNMIQEQ</sequence>
<protein>
    <submittedName>
        <fullName evidence="1">Uncharacterized protein</fullName>
    </submittedName>
</protein>
<proteinExistence type="predicted"/>
<evidence type="ECO:0000313" key="2">
    <source>
        <dbReference type="Proteomes" id="UP000276133"/>
    </source>
</evidence>
<gene>
    <name evidence="1" type="ORF">BpHYR1_013191</name>
</gene>
<evidence type="ECO:0000313" key="1">
    <source>
        <dbReference type="EMBL" id="RNA14510.1"/>
    </source>
</evidence>
<dbReference type="Proteomes" id="UP000276133">
    <property type="component" value="Unassembled WGS sequence"/>
</dbReference>
<comment type="caution">
    <text evidence="1">The sequence shown here is derived from an EMBL/GenBank/DDBJ whole genome shotgun (WGS) entry which is preliminary data.</text>
</comment>